<keyword evidence="1" id="KW-0479">Metal-binding</keyword>
<protein>
    <recommendedName>
        <fullName evidence="4">Zinc finger PHD-type domain-containing protein</fullName>
    </recommendedName>
</protein>
<evidence type="ECO:0000259" key="4">
    <source>
        <dbReference type="SMART" id="SM00249"/>
    </source>
</evidence>
<dbReference type="SUPFAM" id="SSF48403">
    <property type="entry name" value="Ankyrin repeat"/>
    <property type="match status" value="1"/>
</dbReference>
<dbReference type="Gene3D" id="3.30.40.10">
    <property type="entry name" value="Zinc/RING finger domain, C3HC4 (zinc finger)"/>
    <property type="match status" value="1"/>
</dbReference>
<dbReference type="EMBL" id="KI913128">
    <property type="protein sequence ID" value="ETV79364.1"/>
    <property type="molecule type" value="Genomic_DNA"/>
</dbReference>
<dbReference type="RefSeq" id="XP_009831205.1">
    <property type="nucleotide sequence ID" value="XM_009832903.1"/>
</dbReference>
<gene>
    <name evidence="5" type="ORF">H257_07393</name>
</gene>
<evidence type="ECO:0000256" key="1">
    <source>
        <dbReference type="ARBA" id="ARBA00022723"/>
    </source>
</evidence>
<evidence type="ECO:0000256" key="2">
    <source>
        <dbReference type="ARBA" id="ARBA00022771"/>
    </source>
</evidence>
<dbReference type="GeneID" id="20809389"/>
<dbReference type="AlphaFoldDB" id="W4GK06"/>
<dbReference type="SMART" id="SM00249">
    <property type="entry name" value="PHD"/>
    <property type="match status" value="1"/>
</dbReference>
<dbReference type="VEuPathDB" id="FungiDB:H257_07393"/>
<keyword evidence="3" id="KW-0862">Zinc</keyword>
<name>W4GK06_APHAT</name>
<organism evidence="5">
    <name type="scientific">Aphanomyces astaci</name>
    <name type="common">Crayfish plague agent</name>
    <dbReference type="NCBI Taxonomy" id="112090"/>
    <lineage>
        <taxon>Eukaryota</taxon>
        <taxon>Sar</taxon>
        <taxon>Stramenopiles</taxon>
        <taxon>Oomycota</taxon>
        <taxon>Saprolegniomycetes</taxon>
        <taxon>Saprolegniales</taxon>
        <taxon>Verrucalvaceae</taxon>
        <taxon>Aphanomyces</taxon>
    </lineage>
</organism>
<dbReference type="InterPro" id="IPR001965">
    <property type="entry name" value="Znf_PHD"/>
</dbReference>
<proteinExistence type="predicted"/>
<dbReference type="GO" id="GO:0008270">
    <property type="term" value="F:zinc ion binding"/>
    <property type="evidence" value="ECO:0007669"/>
    <property type="project" value="UniProtKB-KW"/>
</dbReference>
<dbReference type="InterPro" id="IPR013083">
    <property type="entry name" value="Znf_RING/FYVE/PHD"/>
</dbReference>
<keyword evidence="2" id="KW-0863">Zinc-finger</keyword>
<dbReference type="Gene3D" id="1.25.40.20">
    <property type="entry name" value="Ankyrin repeat-containing domain"/>
    <property type="match status" value="1"/>
</dbReference>
<dbReference type="PROSITE" id="PS01359">
    <property type="entry name" value="ZF_PHD_1"/>
    <property type="match status" value="1"/>
</dbReference>
<dbReference type="SUPFAM" id="SSF57903">
    <property type="entry name" value="FYVE/PHD zinc finger"/>
    <property type="match status" value="1"/>
</dbReference>
<evidence type="ECO:0000256" key="3">
    <source>
        <dbReference type="ARBA" id="ARBA00022833"/>
    </source>
</evidence>
<dbReference type="CDD" id="cd15517">
    <property type="entry name" value="PHD_TCF19_like"/>
    <property type="match status" value="1"/>
</dbReference>
<dbReference type="InterPro" id="IPR036770">
    <property type="entry name" value="Ankyrin_rpt-contain_sf"/>
</dbReference>
<dbReference type="OrthoDB" id="72377at2759"/>
<feature type="domain" description="Zinc finger PHD-type" evidence="4">
    <location>
        <begin position="43"/>
        <end position="91"/>
    </location>
</feature>
<dbReference type="InterPro" id="IPR019786">
    <property type="entry name" value="Zinc_finger_PHD-type_CS"/>
</dbReference>
<dbReference type="InterPro" id="IPR011011">
    <property type="entry name" value="Znf_FYVE_PHD"/>
</dbReference>
<accession>W4GK06</accession>
<evidence type="ECO:0000313" key="5">
    <source>
        <dbReference type="EMBL" id="ETV79364.1"/>
    </source>
</evidence>
<sequence length="760" mass="85090">MNVCSLPQVDLTTPTTTMTIKSEPVLHSMRQQPYEVPRRSIIQCTCGSESVEGYTGDWVQCWTESCGTWFHATCVMDALRPLTPFQCAPCRRGGQAAVTSTDLLGQPRPNMNAFLYMCCKNNASRAFHQAMASVRTDFLKYTQHDECNGFVVAATVGAKAILEDLTVLFTTHQVQDARSVNLWKQTPLHVAILGGHLPCIPLLATFDPRWFHVPDAYRALPTDYMMHLYPAHVEAWLRDMPSLPFIVNAITGNSLVHSLCTILPDNFSTLLRLLPKKLLSAVNHHGQTPAMMLVPRPGVRREHFHAMMQHGSSATTPATRTWWTQVDDQGHTVLHLALIHKLAWVLELADLTAFRSFQLLHMAAELGLASAVTLLVQAGFSPLESLRSGATPSETSNSTIPIMLASTPSCVLELLRVETLAQLECVVELSRSSRRHGPSVYRVLHAMVIHMPLFDFVQSVALANPRVYLSSNCLFLQRFRKCLRLDVKLLQLSMHVAGVLKRMTGRTTLTIPSDDKLWTSIQQQSQRDDVDWNQPVTLYVVASKAVYLTTDDHMWKLLAMQLRQLGPHLFDMSLAFFSLLGKLLGHMVLVGQKLPQSVLPPLFLNTPAEFKPELAAAFKAGMDLVMGGGALDNWNGFERFALLHRVVFLLSFDQWKHSKVHYDAPFHPNHPTILNLWTVLENHLVPVEQLIWRLRCGQPFRITPAPIVGIVEKDVLGVPEDLSLDKLQLDVVLFLRGLRKQPIPTTDDCSSSVSAPPIRR</sequence>
<reference evidence="5" key="1">
    <citation type="submission" date="2013-12" db="EMBL/GenBank/DDBJ databases">
        <title>The Genome Sequence of Aphanomyces astaci APO3.</title>
        <authorList>
            <consortium name="The Broad Institute Genomics Platform"/>
            <person name="Russ C."/>
            <person name="Tyler B."/>
            <person name="van West P."/>
            <person name="Dieguez-Uribeondo J."/>
            <person name="Young S.K."/>
            <person name="Zeng Q."/>
            <person name="Gargeya S."/>
            <person name="Fitzgerald M."/>
            <person name="Abouelleil A."/>
            <person name="Alvarado L."/>
            <person name="Chapman S.B."/>
            <person name="Gainer-Dewar J."/>
            <person name="Goldberg J."/>
            <person name="Griggs A."/>
            <person name="Gujja S."/>
            <person name="Hansen M."/>
            <person name="Howarth C."/>
            <person name="Imamovic A."/>
            <person name="Ireland A."/>
            <person name="Larimer J."/>
            <person name="McCowan C."/>
            <person name="Murphy C."/>
            <person name="Pearson M."/>
            <person name="Poon T.W."/>
            <person name="Priest M."/>
            <person name="Roberts A."/>
            <person name="Saif S."/>
            <person name="Shea T."/>
            <person name="Sykes S."/>
            <person name="Wortman J."/>
            <person name="Nusbaum C."/>
            <person name="Birren B."/>
        </authorList>
    </citation>
    <scope>NUCLEOTIDE SEQUENCE [LARGE SCALE GENOMIC DNA]</scope>
    <source>
        <strain evidence="5">APO3</strain>
    </source>
</reference>